<evidence type="ECO:0000313" key="1">
    <source>
        <dbReference type="EMBL" id="GGO14065.1"/>
    </source>
</evidence>
<proteinExistence type="predicted"/>
<protein>
    <submittedName>
        <fullName evidence="1">Uncharacterized protein</fullName>
    </submittedName>
</protein>
<keyword evidence="2" id="KW-1185">Reference proteome</keyword>
<comment type="caution">
    <text evidence="1">The sequence shown here is derived from an EMBL/GenBank/DDBJ whole genome shotgun (WGS) entry which is preliminary data.</text>
</comment>
<dbReference type="EMBL" id="BMMN01000005">
    <property type="protein sequence ID" value="GGO14065.1"/>
    <property type="molecule type" value="Genomic_DNA"/>
</dbReference>
<name>A0A8H9H1S2_9ACTN</name>
<accession>A0A8H9H1S2</accession>
<reference evidence="1" key="2">
    <citation type="submission" date="2020-09" db="EMBL/GenBank/DDBJ databases">
        <authorList>
            <person name="Sun Q."/>
            <person name="Zhou Y."/>
        </authorList>
    </citation>
    <scope>NUCLEOTIDE SEQUENCE</scope>
    <source>
        <strain evidence="1">CGMCC 4.7138</strain>
    </source>
</reference>
<sequence length="63" mass="6918">MCDRGVWHRGVWDRGVWDRVQAACGGGPGEAENPFPATSGFRTLATDHARRHDAARLGRREGS</sequence>
<evidence type="ECO:0000313" key="2">
    <source>
        <dbReference type="Proteomes" id="UP000653480"/>
    </source>
</evidence>
<dbReference type="AlphaFoldDB" id="A0A8H9H1S2"/>
<reference evidence="1" key="1">
    <citation type="journal article" date="2014" name="Int. J. Syst. Evol. Microbiol.">
        <title>Complete genome sequence of Corynebacterium casei LMG S-19264T (=DSM 44701T), isolated from a smear-ripened cheese.</title>
        <authorList>
            <consortium name="US DOE Joint Genome Institute (JGI-PGF)"/>
            <person name="Walter F."/>
            <person name="Albersmeier A."/>
            <person name="Kalinowski J."/>
            <person name="Ruckert C."/>
        </authorList>
    </citation>
    <scope>NUCLEOTIDE SEQUENCE</scope>
    <source>
        <strain evidence="1">CGMCC 4.7138</strain>
    </source>
</reference>
<organism evidence="1 2">
    <name type="scientific">Microbispora bryophytorum</name>
    <dbReference type="NCBI Taxonomy" id="1460882"/>
    <lineage>
        <taxon>Bacteria</taxon>
        <taxon>Bacillati</taxon>
        <taxon>Actinomycetota</taxon>
        <taxon>Actinomycetes</taxon>
        <taxon>Streptosporangiales</taxon>
        <taxon>Streptosporangiaceae</taxon>
        <taxon>Microbispora</taxon>
    </lineage>
</organism>
<gene>
    <name evidence="1" type="ORF">GCM10011574_34090</name>
</gene>
<dbReference type="Proteomes" id="UP000653480">
    <property type="component" value="Unassembled WGS sequence"/>
</dbReference>